<dbReference type="EMBL" id="VSWC01000093">
    <property type="protein sequence ID" value="KAA1089063.1"/>
    <property type="molecule type" value="Genomic_DNA"/>
</dbReference>
<proteinExistence type="predicted"/>
<keyword evidence="3" id="KW-1185">Reference proteome</keyword>
<sequence length="75" mass="8335">MKSISTIAIYVFTLIFFIGHAAAECTRHHKYYLCAYGDLWVPPLSDQCPKDSKAECCTNNLATDLAAQVDCVPYS</sequence>
<dbReference type="AlphaFoldDB" id="A0A5B0NJW5"/>
<keyword evidence="1" id="KW-0732">Signal</keyword>
<evidence type="ECO:0000313" key="2">
    <source>
        <dbReference type="EMBL" id="KAA1089063.1"/>
    </source>
</evidence>
<reference evidence="2 3" key="1">
    <citation type="submission" date="2019-05" db="EMBL/GenBank/DDBJ databases">
        <title>Emergence of the Ug99 lineage of the wheat stem rust pathogen through somatic hybridization.</title>
        <authorList>
            <person name="Li F."/>
            <person name="Upadhyaya N.M."/>
            <person name="Sperschneider J."/>
            <person name="Matny O."/>
            <person name="Nguyen-Phuc H."/>
            <person name="Mago R."/>
            <person name="Raley C."/>
            <person name="Miller M.E."/>
            <person name="Silverstein K.A.T."/>
            <person name="Henningsen E."/>
            <person name="Hirsch C.D."/>
            <person name="Visser B."/>
            <person name="Pretorius Z.A."/>
            <person name="Steffenson B.J."/>
            <person name="Schwessinger B."/>
            <person name="Dodds P.N."/>
            <person name="Figueroa M."/>
        </authorList>
    </citation>
    <scope>NUCLEOTIDE SEQUENCE [LARGE SCALE GENOMIC DNA]</scope>
    <source>
        <strain evidence="2">21-0</strain>
    </source>
</reference>
<comment type="caution">
    <text evidence="2">The sequence shown here is derived from an EMBL/GenBank/DDBJ whole genome shotgun (WGS) entry which is preliminary data.</text>
</comment>
<evidence type="ECO:0000313" key="3">
    <source>
        <dbReference type="Proteomes" id="UP000324748"/>
    </source>
</evidence>
<organism evidence="2 3">
    <name type="scientific">Puccinia graminis f. sp. tritici</name>
    <dbReference type="NCBI Taxonomy" id="56615"/>
    <lineage>
        <taxon>Eukaryota</taxon>
        <taxon>Fungi</taxon>
        <taxon>Dikarya</taxon>
        <taxon>Basidiomycota</taxon>
        <taxon>Pucciniomycotina</taxon>
        <taxon>Pucciniomycetes</taxon>
        <taxon>Pucciniales</taxon>
        <taxon>Pucciniaceae</taxon>
        <taxon>Puccinia</taxon>
    </lineage>
</organism>
<dbReference type="Proteomes" id="UP000324748">
    <property type="component" value="Unassembled WGS sequence"/>
</dbReference>
<feature type="chain" id="PRO_5022689698" evidence="1">
    <location>
        <begin position="24"/>
        <end position="75"/>
    </location>
</feature>
<name>A0A5B0NJW5_PUCGR</name>
<evidence type="ECO:0000256" key="1">
    <source>
        <dbReference type="SAM" id="SignalP"/>
    </source>
</evidence>
<feature type="signal peptide" evidence="1">
    <location>
        <begin position="1"/>
        <end position="23"/>
    </location>
</feature>
<accession>A0A5B0NJW5</accession>
<protein>
    <submittedName>
        <fullName evidence="2">Uncharacterized protein</fullName>
    </submittedName>
</protein>
<gene>
    <name evidence="2" type="ORF">PGT21_005464</name>
</gene>